<protein>
    <submittedName>
        <fullName evidence="4">Cell wall-binding protein</fullName>
    </submittedName>
</protein>
<dbReference type="Gene3D" id="2.10.270.10">
    <property type="entry name" value="Cholin Binding"/>
    <property type="match status" value="1"/>
</dbReference>
<dbReference type="Pfam" id="PF19127">
    <property type="entry name" value="Choline_bind_3"/>
    <property type="match status" value="1"/>
</dbReference>
<dbReference type="OrthoDB" id="1912376at2"/>
<dbReference type="InterPro" id="IPR018337">
    <property type="entry name" value="Cell_wall/Cho-bd_repeat"/>
</dbReference>
<dbReference type="EMBL" id="PDCJ01000001">
    <property type="protein sequence ID" value="PEG30677.1"/>
    <property type="molecule type" value="Genomic_DNA"/>
</dbReference>
<feature type="repeat" description="Cell wall-binding" evidence="2">
    <location>
        <begin position="128"/>
        <end position="147"/>
    </location>
</feature>
<feature type="chain" id="PRO_5013128854" evidence="3">
    <location>
        <begin position="27"/>
        <end position="185"/>
    </location>
</feature>
<sequence>MVFVNRNKIIIGALIAMMLPCNIVFAASSKDDYDKEELENMTPGYSYSDINKSKYKVESDKNRFSTTQIEDEDEDDDDKEEKEVAFDQILATSGPEVVSISPSTGSRYDYWAMTTDGNWMLIEKGTPVIGWKNVRGSWYYLDESGIMKTGWVNVNGYWYYLYSSGKMASNTYVDGYYLGSDGVMR</sequence>
<name>A0A2A7MGL2_9CLOT</name>
<feature type="repeat" description="Cell wall-binding" evidence="2">
    <location>
        <begin position="148"/>
        <end position="167"/>
    </location>
</feature>
<reference evidence="4 5" key="1">
    <citation type="submission" date="2017-10" db="EMBL/GenBank/DDBJ databases">
        <title>Effective Description of Clostridium neonatale sp. nov. linked to necrotizing enterocolitis in neonates and a clarification of species assignable to the genus Clostridium (Prazmowski 1880) emend. Lawson and Rainey 2016.</title>
        <authorList>
            <person name="Bernard K."/>
            <person name="Burdz T."/>
            <person name="Wiebe D."/>
            <person name="Balcewich B."/>
            <person name="Alfa M."/>
            <person name="Bernier A.-M."/>
        </authorList>
    </citation>
    <scope>NUCLEOTIDE SEQUENCE [LARGE SCALE GENOMIC DNA]</scope>
    <source>
        <strain evidence="4 5">LCDC99A005</strain>
    </source>
</reference>
<keyword evidence="1" id="KW-0677">Repeat</keyword>
<evidence type="ECO:0000313" key="5">
    <source>
        <dbReference type="Proteomes" id="UP000220840"/>
    </source>
</evidence>
<dbReference type="PROSITE" id="PS51170">
    <property type="entry name" value="CW"/>
    <property type="match status" value="2"/>
</dbReference>
<organism evidence="4 5">
    <name type="scientific">Clostridium neonatale</name>
    <dbReference type="NCBI Taxonomy" id="137838"/>
    <lineage>
        <taxon>Bacteria</taxon>
        <taxon>Bacillati</taxon>
        <taxon>Bacillota</taxon>
        <taxon>Clostridia</taxon>
        <taxon>Eubacteriales</taxon>
        <taxon>Clostridiaceae</taxon>
        <taxon>Clostridium</taxon>
    </lineage>
</organism>
<dbReference type="STRING" id="137838.GCA_001458595_02028"/>
<gene>
    <name evidence="4" type="ORF">CQ394_02840</name>
</gene>
<evidence type="ECO:0000313" key="4">
    <source>
        <dbReference type="EMBL" id="PEG30677.1"/>
    </source>
</evidence>
<evidence type="ECO:0000256" key="3">
    <source>
        <dbReference type="SAM" id="SignalP"/>
    </source>
</evidence>
<comment type="caution">
    <text evidence="4">The sequence shown here is derived from an EMBL/GenBank/DDBJ whole genome shotgun (WGS) entry which is preliminary data.</text>
</comment>
<keyword evidence="3" id="KW-0732">Signal</keyword>
<evidence type="ECO:0000256" key="2">
    <source>
        <dbReference type="PROSITE-ProRule" id="PRU00591"/>
    </source>
</evidence>
<evidence type="ECO:0000256" key="1">
    <source>
        <dbReference type="ARBA" id="ARBA00022737"/>
    </source>
</evidence>
<dbReference type="Proteomes" id="UP000220840">
    <property type="component" value="Unassembled WGS sequence"/>
</dbReference>
<feature type="signal peptide" evidence="3">
    <location>
        <begin position="1"/>
        <end position="26"/>
    </location>
</feature>
<proteinExistence type="predicted"/>
<dbReference type="SUPFAM" id="SSF69360">
    <property type="entry name" value="Cell wall binding repeat"/>
    <property type="match status" value="1"/>
</dbReference>
<accession>A0A2A7MGL2</accession>
<keyword evidence="5" id="KW-1185">Reference proteome</keyword>
<dbReference type="AlphaFoldDB" id="A0A2A7MGL2"/>